<dbReference type="OrthoDB" id="10253869at2759"/>
<dbReference type="GO" id="GO:0004467">
    <property type="term" value="F:long-chain fatty acid-CoA ligase activity"/>
    <property type="evidence" value="ECO:0007669"/>
    <property type="project" value="TreeGrafter"/>
</dbReference>
<dbReference type="EMBL" id="KE525342">
    <property type="protein sequence ID" value="KFB49036.1"/>
    <property type="molecule type" value="Genomic_DNA"/>
</dbReference>
<dbReference type="Gene3D" id="3.30.300.30">
    <property type="match status" value="1"/>
</dbReference>
<keyword evidence="2" id="KW-0576">Peroxisome</keyword>
<dbReference type="Gene3D" id="3.40.50.12780">
    <property type="entry name" value="N-terminal domain of ligase-like"/>
    <property type="match status" value="1"/>
</dbReference>
<dbReference type="AlphaFoldDB" id="A0A084WFP2"/>
<evidence type="ECO:0000313" key="5">
    <source>
        <dbReference type="EMBL" id="KFB49036.1"/>
    </source>
</evidence>
<comment type="subcellular location">
    <subcellularLocation>
        <location evidence="1">Peroxisome</location>
    </subcellularLocation>
</comment>
<dbReference type="Proteomes" id="UP000030765">
    <property type="component" value="Unassembled WGS sequence"/>
</dbReference>
<evidence type="ECO:0000259" key="3">
    <source>
        <dbReference type="Pfam" id="PF00501"/>
    </source>
</evidence>
<feature type="domain" description="AMP-dependent synthetase/ligase" evidence="3">
    <location>
        <begin position="34"/>
        <end position="406"/>
    </location>
</feature>
<dbReference type="EMBL" id="ATLV01023381">
    <property type="status" value="NOT_ANNOTATED_CDS"/>
    <property type="molecule type" value="Genomic_DNA"/>
</dbReference>
<proteinExistence type="predicted"/>
<dbReference type="InterPro" id="IPR000873">
    <property type="entry name" value="AMP-dep_synth/lig_dom"/>
</dbReference>
<dbReference type="InterPro" id="IPR045851">
    <property type="entry name" value="AMP-bd_C_sf"/>
</dbReference>
<sequence length="562" mass="61108">MTQYDPEARIWSARPRPPVLNPCASVGQVLLNVLERTPEKFAQINGDTRCIMTCDDLRRRAIRFALFLQDALGDSPAEEGDPVVLIARNSDNVAPVAFGCFLAGIPLGTLDPAFSTDEIQHMLGIMRPRAVVTDRQALPSVRKAIDRAGLRLEFGNLGVLQMADRELKDPQCYSIDDLLVGNVSDATNTYVPVYLGDSERRTAAIVCSSGTTGMPKAVRISHAQLIAPYQRISQLDRNDRILCFSTLYWISGLQMLMTGVLSGIPRIITSQPGTPDHVIELCQAYEVTVLLVTPTLAADVVRRLEGSVGRLRSVKLFAVGGSPVPVALRDAINQRVLVADRGRCFVGYGMSETGPVAYEYVPRADSVGFLTPGVKAKIVDAEGRLLGPNEPGELLVRPAHPFLGYYRDPLATSGALDEDGYVRTGDIARFDTDGFLFLVERMKEIFKVGGRQVAPAELECAIGELPGVRLVVVVGVPDPAAPFDALATALIVRARGAAGDKLSAQRVLEHLEERIVAEHKRLRGGVIFVDQLPMTANGKVKRSSAKQIAVEKYFLNNMNPSI</sequence>
<dbReference type="InterPro" id="IPR020845">
    <property type="entry name" value="AMP-binding_CS"/>
</dbReference>
<evidence type="ECO:0000313" key="7">
    <source>
        <dbReference type="Proteomes" id="UP000030765"/>
    </source>
</evidence>
<name>A0A084WFP2_ANOSI</name>
<dbReference type="InterPro" id="IPR025110">
    <property type="entry name" value="AMP-bd_C"/>
</dbReference>
<evidence type="ECO:0000256" key="1">
    <source>
        <dbReference type="ARBA" id="ARBA00004275"/>
    </source>
</evidence>
<evidence type="ECO:0000259" key="4">
    <source>
        <dbReference type="Pfam" id="PF13193"/>
    </source>
</evidence>
<dbReference type="Pfam" id="PF00501">
    <property type="entry name" value="AMP-binding"/>
    <property type="match status" value="1"/>
</dbReference>
<dbReference type="EnsemblMetazoa" id="ASIC017047-RA">
    <property type="protein sequence ID" value="ASIC017047-PA"/>
    <property type="gene ID" value="ASIC017047"/>
</dbReference>
<organism evidence="5">
    <name type="scientific">Anopheles sinensis</name>
    <name type="common">Mosquito</name>
    <dbReference type="NCBI Taxonomy" id="74873"/>
    <lineage>
        <taxon>Eukaryota</taxon>
        <taxon>Metazoa</taxon>
        <taxon>Ecdysozoa</taxon>
        <taxon>Arthropoda</taxon>
        <taxon>Hexapoda</taxon>
        <taxon>Insecta</taxon>
        <taxon>Pterygota</taxon>
        <taxon>Neoptera</taxon>
        <taxon>Endopterygota</taxon>
        <taxon>Diptera</taxon>
        <taxon>Nematocera</taxon>
        <taxon>Culicoidea</taxon>
        <taxon>Culicidae</taxon>
        <taxon>Anophelinae</taxon>
        <taxon>Anopheles</taxon>
    </lineage>
</organism>
<keyword evidence="7" id="KW-1185">Reference proteome</keyword>
<dbReference type="SUPFAM" id="SSF56801">
    <property type="entry name" value="Acetyl-CoA synthetase-like"/>
    <property type="match status" value="1"/>
</dbReference>
<dbReference type="OMA" id="QTMAIVC"/>
<dbReference type="FunFam" id="3.40.50.12780:FF:000025">
    <property type="entry name" value="luciferin 4-monooxygenase"/>
    <property type="match status" value="1"/>
</dbReference>
<dbReference type="PANTHER" id="PTHR24096:SF353">
    <property type="entry name" value="GH16244P-RELATED"/>
    <property type="match status" value="1"/>
</dbReference>
<dbReference type="VEuPathDB" id="VectorBase:ASIS004177"/>
<reference evidence="5 7" key="1">
    <citation type="journal article" date="2014" name="BMC Genomics">
        <title>Genome sequence of Anopheles sinensis provides insight into genetics basis of mosquito competence for malaria parasites.</title>
        <authorList>
            <person name="Zhou D."/>
            <person name="Zhang D."/>
            <person name="Ding G."/>
            <person name="Shi L."/>
            <person name="Hou Q."/>
            <person name="Ye Y."/>
            <person name="Xu Y."/>
            <person name="Zhou H."/>
            <person name="Xiong C."/>
            <person name="Li S."/>
            <person name="Yu J."/>
            <person name="Hong S."/>
            <person name="Yu X."/>
            <person name="Zou P."/>
            <person name="Chen C."/>
            <person name="Chang X."/>
            <person name="Wang W."/>
            <person name="Lv Y."/>
            <person name="Sun Y."/>
            <person name="Ma L."/>
            <person name="Shen B."/>
            <person name="Zhu C."/>
        </authorList>
    </citation>
    <scope>NUCLEOTIDE SEQUENCE [LARGE SCALE GENOMIC DNA]</scope>
</reference>
<dbReference type="PROSITE" id="PS00455">
    <property type="entry name" value="AMP_BINDING"/>
    <property type="match status" value="1"/>
</dbReference>
<evidence type="ECO:0000313" key="6">
    <source>
        <dbReference type="EnsemblMetazoa" id="ASIC017047-PA"/>
    </source>
</evidence>
<accession>A0A084WFP2</accession>
<dbReference type="InterPro" id="IPR042099">
    <property type="entry name" value="ANL_N_sf"/>
</dbReference>
<dbReference type="GO" id="GO:0046949">
    <property type="term" value="P:fatty-acyl-CoA biosynthetic process"/>
    <property type="evidence" value="ECO:0007669"/>
    <property type="project" value="TreeGrafter"/>
</dbReference>
<reference evidence="6" key="2">
    <citation type="submission" date="2020-05" db="UniProtKB">
        <authorList>
            <consortium name="EnsemblMetazoa"/>
        </authorList>
    </citation>
    <scope>IDENTIFICATION</scope>
</reference>
<dbReference type="PANTHER" id="PTHR24096">
    <property type="entry name" value="LONG-CHAIN-FATTY-ACID--COA LIGASE"/>
    <property type="match status" value="1"/>
</dbReference>
<dbReference type="GO" id="GO:0005777">
    <property type="term" value="C:peroxisome"/>
    <property type="evidence" value="ECO:0007669"/>
    <property type="project" value="UniProtKB-SubCell"/>
</dbReference>
<evidence type="ECO:0000256" key="2">
    <source>
        <dbReference type="ARBA" id="ARBA00023140"/>
    </source>
</evidence>
<dbReference type="STRING" id="74873.A0A084WFP2"/>
<gene>
    <name evidence="5" type="ORF">ZHAS_00017047</name>
</gene>
<dbReference type="VEuPathDB" id="VectorBase:ASIC017047"/>
<dbReference type="Pfam" id="PF13193">
    <property type="entry name" value="AMP-binding_C"/>
    <property type="match status" value="1"/>
</dbReference>
<feature type="domain" description="AMP-binding enzyme C-terminal" evidence="4">
    <location>
        <begin position="457"/>
        <end position="539"/>
    </location>
</feature>
<protein>
    <submittedName>
        <fullName evidence="5">AGAP000154-PA-like protein</fullName>
    </submittedName>
</protein>